<comment type="caution">
    <text evidence="1">The sequence shown here is derived from an EMBL/GenBank/DDBJ whole genome shotgun (WGS) entry which is preliminary data.</text>
</comment>
<dbReference type="EMBL" id="AFPY01000069">
    <property type="protein sequence ID" value="EGQ18083.1"/>
    <property type="molecule type" value="Genomic_DNA"/>
</dbReference>
<dbReference type="STRING" id="997353.HMPREF9144_1330"/>
<organism evidence="1 2">
    <name type="scientific">Prevotella pallens ATCC 700821</name>
    <dbReference type="NCBI Taxonomy" id="997353"/>
    <lineage>
        <taxon>Bacteria</taxon>
        <taxon>Pseudomonadati</taxon>
        <taxon>Bacteroidota</taxon>
        <taxon>Bacteroidia</taxon>
        <taxon>Bacteroidales</taxon>
        <taxon>Prevotellaceae</taxon>
        <taxon>Prevotella</taxon>
    </lineage>
</organism>
<accession>F9DI40</accession>
<name>F9DI40_9BACT</name>
<dbReference type="eggNOG" id="ENOG5032SST">
    <property type="taxonomic scope" value="Bacteria"/>
</dbReference>
<evidence type="ECO:0000313" key="2">
    <source>
        <dbReference type="Proteomes" id="UP000004123"/>
    </source>
</evidence>
<gene>
    <name evidence="1" type="ORF">HMPREF9144_1330</name>
</gene>
<dbReference type="HOGENOM" id="CLU_086286_0_0_10"/>
<dbReference type="Proteomes" id="UP000004123">
    <property type="component" value="Unassembled WGS sequence"/>
</dbReference>
<evidence type="ECO:0000313" key="1">
    <source>
        <dbReference type="EMBL" id="EGQ18083.1"/>
    </source>
</evidence>
<sequence length="249" mass="28626">MCKKTETIVRKTMRRLLNTLGVIALLTLYFVDCLASNRTTIVPKWILAQIEETKATTVNADFSEILADKRVHYVGFIGTNYQKLTIEIQQVYKANNLQYNVSGHSAVKGNKCRFTGKITIIENRVFTEPTYSIDDSMRGKFKRRGCTIARYKFNEKLTEKGSGIFSGYLLFFWFETNDRTIKYDDIDDYSDSYCNNLYSGTWQSYKTKKSKPCAWGQYRIPNSGDLDIGAGEFSVNPKYIQNGWINGNE</sequence>
<protein>
    <submittedName>
        <fullName evidence="1">Uncharacterized protein</fullName>
    </submittedName>
</protein>
<reference evidence="1 2" key="1">
    <citation type="submission" date="2011-04" db="EMBL/GenBank/DDBJ databases">
        <authorList>
            <person name="Muzny D."/>
            <person name="Qin X."/>
            <person name="Deng J."/>
            <person name="Jiang H."/>
            <person name="Liu Y."/>
            <person name="Qu J."/>
            <person name="Song X.-Z."/>
            <person name="Zhang L."/>
            <person name="Thornton R."/>
            <person name="Coyle M."/>
            <person name="Francisco L."/>
            <person name="Jackson L."/>
            <person name="Javaid M."/>
            <person name="Korchina V."/>
            <person name="Kovar C."/>
            <person name="Mata R."/>
            <person name="Mathew T."/>
            <person name="Ngo R."/>
            <person name="Nguyen L."/>
            <person name="Nguyen N."/>
            <person name="Okwuonu G."/>
            <person name="Ongeri F."/>
            <person name="Pham C."/>
            <person name="Simmons D."/>
            <person name="Wilczek-Boney K."/>
            <person name="Hale W."/>
            <person name="Jakkamsetti A."/>
            <person name="Pham P."/>
            <person name="Ruth R."/>
            <person name="San Lucas F."/>
            <person name="Warren J."/>
            <person name="Zhang J."/>
            <person name="Zhao Z."/>
            <person name="Zhou C."/>
            <person name="Zhu D."/>
            <person name="Lee S."/>
            <person name="Bess C."/>
            <person name="Blankenburg K."/>
            <person name="Forbes L."/>
            <person name="Fu Q."/>
            <person name="Gubbala S."/>
            <person name="Hirani K."/>
            <person name="Jayaseelan J.C."/>
            <person name="Lara F."/>
            <person name="Munidasa M."/>
            <person name="Palculict T."/>
            <person name="Patil S."/>
            <person name="Pu L.-L."/>
            <person name="Saada N."/>
            <person name="Tang L."/>
            <person name="Weissenberger G."/>
            <person name="Zhu Y."/>
            <person name="Hemphill L."/>
            <person name="Shang Y."/>
            <person name="Youmans B."/>
            <person name="Ayvaz T."/>
            <person name="Ross M."/>
            <person name="Santibanez J."/>
            <person name="Aqrawi P."/>
            <person name="Gross S."/>
            <person name="Joshi V."/>
            <person name="Fowler G."/>
            <person name="Nazareth L."/>
            <person name="Reid J."/>
            <person name="Worley K."/>
            <person name="Petrosino J."/>
            <person name="Highlander S."/>
            <person name="Gibbs R."/>
        </authorList>
    </citation>
    <scope>NUCLEOTIDE SEQUENCE [LARGE SCALE GENOMIC DNA]</scope>
    <source>
        <strain evidence="1 2">ATCC 700821</strain>
    </source>
</reference>
<proteinExistence type="predicted"/>
<dbReference type="AlphaFoldDB" id="F9DI40"/>